<accession>A0ABV8V1B2</accession>
<gene>
    <name evidence="2" type="ORF">ACFOX3_00750</name>
</gene>
<protein>
    <submittedName>
        <fullName evidence="2">Uncharacterized protein</fullName>
    </submittedName>
</protein>
<dbReference type="Proteomes" id="UP001595840">
    <property type="component" value="Unassembled WGS sequence"/>
</dbReference>
<feature type="chain" id="PRO_5047067541" evidence="1">
    <location>
        <begin position="23"/>
        <end position="169"/>
    </location>
</feature>
<evidence type="ECO:0000256" key="1">
    <source>
        <dbReference type="SAM" id="SignalP"/>
    </source>
</evidence>
<keyword evidence="1" id="KW-0732">Signal</keyword>
<keyword evidence="3" id="KW-1185">Reference proteome</keyword>
<evidence type="ECO:0000313" key="3">
    <source>
        <dbReference type="Proteomes" id="UP001595840"/>
    </source>
</evidence>
<dbReference type="RefSeq" id="WP_290264667.1">
    <property type="nucleotide sequence ID" value="NZ_JAUFQG010000006.1"/>
</dbReference>
<evidence type="ECO:0000313" key="2">
    <source>
        <dbReference type="EMBL" id="MFC4360804.1"/>
    </source>
</evidence>
<comment type="caution">
    <text evidence="2">The sequence shown here is derived from an EMBL/GenBank/DDBJ whole genome shotgun (WGS) entry which is preliminary data.</text>
</comment>
<organism evidence="2 3">
    <name type="scientific">Simiduia curdlanivorans</name>
    <dbReference type="NCBI Taxonomy" id="1492769"/>
    <lineage>
        <taxon>Bacteria</taxon>
        <taxon>Pseudomonadati</taxon>
        <taxon>Pseudomonadota</taxon>
        <taxon>Gammaproteobacteria</taxon>
        <taxon>Cellvibrionales</taxon>
        <taxon>Cellvibrionaceae</taxon>
        <taxon>Simiduia</taxon>
    </lineage>
</organism>
<reference evidence="3" key="1">
    <citation type="journal article" date="2019" name="Int. J. Syst. Evol. Microbiol.">
        <title>The Global Catalogue of Microorganisms (GCM) 10K type strain sequencing project: providing services to taxonomists for standard genome sequencing and annotation.</title>
        <authorList>
            <consortium name="The Broad Institute Genomics Platform"/>
            <consortium name="The Broad Institute Genome Sequencing Center for Infectious Disease"/>
            <person name="Wu L."/>
            <person name="Ma J."/>
        </authorList>
    </citation>
    <scope>NUCLEOTIDE SEQUENCE [LARGE SCALE GENOMIC DNA]</scope>
    <source>
        <strain evidence="3">CECT 8570</strain>
    </source>
</reference>
<proteinExistence type="predicted"/>
<feature type="signal peptide" evidence="1">
    <location>
        <begin position="1"/>
        <end position="22"/>
    </location>
</feature>
<dbReference type="EMBL" id="JBHSCX010000001">
    <property type="protein sequence ID" value="MFC4360804.1"/>
    <property type="molecule type" value="Genomic_DNA"/>
</dbReference>
<name>A0ABV8V1B2_9GAMM</name>
<sequence length="169" mass="18372">MMRFSVLLLSLCGLNIAPVAMADKSVETEPKTLAPQVLAKVLEREFLYNIGLSNPGTLGVDRVRYELEVVDTWNGDRTLVKGQHIRVTTPGGCDHLLKADQRYLLPLQSAPAALGVSTATADLSSDTLPMLEQWQSDCTVATEAAAKKVIARLNQQRQGQHPALHLSAN</sequence>